<dbReference type="KEGG" id="vg:31355501"/>
<keyword evidence="3" id="KW-1048">Host nucleus</keyword>
<evidence type="ECO:0000256" key="7">
    <source>
        <dbReference type="ARBA" id="ARBA00022833"/>
    </source>
</evidence>
<keyword evidence="2" id="KW-0597">Phosphoprotein</keyword>
<keyword evidence="6" id="KW-0863">Zinc-finger</keyword>
<keyword evidence="7" id="KW-0862">Zinc</keyword>
<keyword evidence="10" id="KW-1185">Reference proteome</keyword>
<dbReference type="Gene3D" id="1.20.120.1860">
    <property type="entry name" value="Small t-antigen, unique domain"/>
    <property type="match status" value="1"/>
</dbReference>
<dbReference type="InterPro" id="IPR003354">
    <property type="entry name" value="Papo_T_antigen"/>
</dbReference>
<organism evidence="9">
    <name type="scientific">Rousettus aegyptiacus polyomavirus 1</name>
    <dbReference type="NCBI Taxonomy" id="1904411"/>
    <lineage>
        <taxon>Viruses</taxon>
        <taxon>Monodnaviria</taxon>
        <taxon>Shotokuvirae</taxon>
        <taxon>Cossaviricota</taxon>
        <taxon>Papovaviricetes</taxon>
        <taxon>Sepolyvirales</taxon>
        <taxon>Polyomaviridae</taxon>
        <taxon>Betapolyomavirus</taxon>
        <taxon>Betapolyomavirus raegyptiacus</taxon>
    </lineage>
</organism>
<dbReference type="GeneID" id="31355501"/>
<dbReference type="SUPFAM" id="SSF46565">
    <property type="entry name" value="Chaperone J-domain"/>
    <property type="match status" value="1"/>
</dbReference>
<evidence type="ECO:0000256" key="4">
    <source>
        <dbReference type="ARBA" id="ARBA00022581"/>
    </source>
</evidence>
<sequence>MDTGLTREESQTLLQLLNLGPESYGNWGLMRKAFLSKCKELHPDKGGDPEKAKLLISLYKKLEANVTTLNPEESFSTSEVGETNFFMYLKDWRECNMGYKECYCLFCLTRHKHRHRDHKDKPLFWGSCYCFKCFCLWFGMEWSYKSFLDWKEIVGQLPYNHLNL</sequence>
<dbReference type="SUPFAM" id="SSF161240">
    <property type="entry name" value="T-antigen specific domain-like"/>
    <property type="match status" value="1"/>
</dbReference>
<dbReference type="Gene3D" id="1.10.287.110">
    <property type="entry name" value="DnaJ domain"/>
    <property type="match status" value="1"/>
</dbReference>
<evidence type="ECO:0000256" key="6">
    <source>
        <dbReference type="ARBA" id="ARBA00022771"/>
    </source>
</evidence>
<protein>
    <submittedName>
        <fullName evidence="9">Small T antigen</fullName>
    </submittedName>
</protein>
<evidence type="ECO:0000313" key="9">
    <source>
        <dbReference type="EMBL" id="BAX01895.1"/>
    </source>
</evidence>
<feature type="domain" description="Small/middle T-antigen" evidence="8">
    <location>
        <begin position="81"/>
        <end position="164"/>
    </location>
</feature>
<dbReference type="GO" id="GO:0042025">
    <property type="term" value="C:host cell nucleus"/>
    <property type="evidence" value="ECO:0007669"/>
    <property type="project" value="UniProtKB-SubCell"/>
</dbReference>
<reference evidence="9" key="1">
    <citation type="journal article" date="2017" name="J. Gen. Virol.">
        <title>Discovery of African bat polyomaviruses and infrequent recombination in the large T antigen in the Polyomaviridae.</title>
        <authorList>
            <person name="Carr M."/>
            <person name="Gonzalez G."/>
            <person name="Sasaki M."/>
            <person name="Ito K."/>
            <person name="Ishii A."/>
            <person name="Hang'ombe B.M."/>
            <person name="Mweene A.S."/>
            <person name="Orba Y."/>
            <person name="Sawa H."/>
        </authorList>
    </citation>
    <scope>NUCLEOTIDE SEQUENCE [LARGE SCALE GENOMIC DNA]</scope>
    <source>
        <strain evidence="9">12SuB01</strain>
    </source>
</reference>
<proteinExistence type="predicted"/>
<keyword evidence="4" id="KW-0945">Host-virus interaction</keyword>
<evidence type="ECO:0000313" key="10">
    <source>
        <dbReference type="Proteomes" id="UP000201766"/>
    </source>
</evidence>
<name>A0A1S7J034_9POLY</name>
<evidence type="ECO:0000259" key="8">
    <source>
        <dbReference type="Pfam" id="PF02380"/>
    </source>
</evidence>
<accession>A0A1S7J034</accession>
<dbReference type="EMBL" id="LC185218">
    <property type="protein sequence ID" value="BAX01895.1"/>
    <property type="molecule type" value="Genomic_DNA"/>
</dbReference>
<dbReference type="RefSeq" id="YP_009351904.1">
    <property type="nucleotide sequence ID" value="NC_034219.1"/>
</dbReference>
<keyword evidence="5" id="KW-0479">Metal-binding</keyword>
<dbReference type="Proteomes" id="UP000201766">
    <property type="component" value="Segment"/>
</dbReference>
<dbReference type="InterPro" id="IPR036869">
    <property type="entry name" value="J_dom_sf"/>
</dbReference>
<dbReference type="OrthoDB" id="14669at10239"/>
<evidence type="ECO:0000256" key="2">
    <source>
        <dbReference type="ARBA" id="ARBA00022553"/>
    </source>
</evidence>
<dbReference type="Pfam" id="PF02380">
    <property type="entry name" value="Papo_T_antigen"/>
    <property type="match status" value="1"/>
</dbReference>
<dbReference type="InterPro" id="IPR036092">
    <property type="entry name" value="Papo_T_antigensf"/>
</dbReference>
<evidence type="ECO:0000256" key="3">
    <source>
        <dbReference type="ARBA" id="ARBA00022562"/>
    </source>
</evidence>
<evidence type="ECO:0000256" key="1">
    <source>
        <dbReference type="ARBA" id="ARBA00004147"/>
    </source>
</evidence>
<comment type="subcellular location">
    <subcellularLocation>
        <location evidence="1">Host nucleus</location>
    </subcellularLocation>
</comment>
<dbReference type="GO" id="GO:0008270">
    <property type="term" value="F:zinc ion binding"/>
    <property type="evidence" value="ECO:0007669"/>
    <property type="project" value="UniProtKB-KW"/>
</dbReference>
<evidence type="ECO:0000256" key="5">
    <source>
        <dbReference type="ARBA" id="ARBA00022723"/>
    </source>
</evidence>